<reference evidence="2 3" key="1">
    <citation type="journal article" date="2012" name="Int. J. Syst. Evol. Microbiol.">
        <title>Vibrio caribbeanicus sp. nov., isolated from the marine sponge Scleritoderma cyanea.</title>
        <authorList>
            <person name="Hoffmann M."/>
            <person name="Monday S.R."/>
            <person name="Allard M.W."/>
            <person name="Strain E.A."/>
            <person name="Whittaker P."/>
            <person name="Naum M."/>
            <person name="McCarthy P.J."/>
            <person name="Lopez J.V."/>
            <person name="Fischer M."/>
            <person name="Brown E.W."/>
        </authorList>
    </citation>
    <scope>NUCLEOTIDE SEQUENCE [LARGE SCALE GENOMIC DNA]</scope>
    <source>
        <strain evidence="2 3">ATCC BAA-2122</strain>
    </source>
</reference>
<dbReference type="OrthoDB" id="9816400at2"/>
<accession>E3BHJ8</accession>
<feature type="domain" description="Bacterial CdiA-CT RNAse A" evidence="1">
    <location>
        <begin position="618"/>
        <end position="728"/>
    </location>
</feature>
<evidence type="ECO:0000313" key="2">
    <source>
        <dbReference type="EMBL" id="EFP97287.1"/>
    </source>
</evidence>
<name>E3BHJ8_9VIBR</name>
<organism evidence="2 3">
    <name type="scientific">Vibrio caribbeanicus ATCC BAA-2122</name>
    <dbReference type="NCBI Taxonomy" id="796620"/>
    <lineage>
        <taxon>Bacteria</taxon>
        <taxon>Pseudomonadati</taxon>
        <taxon>Pseudomonadota</taxon>
        <taxon>Gammaproteobacteria</taxon>
        <taxon>Vibrionales</taxon>
        <taxon>Vibrionaceae</taxon>
        <taxon>Vibrio</taxon>
    </lineage>
</organism>
<gene>
    <name evidence="2" type="ORF">VIBC2010_17869</name>
</gene>
<dbReference type="EMBL" id="AEIU01000059">
    <property type="protein sequence ID" value="EFP97287.1"/>
    <property type="molecule type" value="Genomic_DNA"/>
</dbReference>
<sequence length="730" mass="81920">MKINKKFSQKKIKPPLQTLFDKVRTMLITTAMIVIAFYTNITQSHENNSVDIIDQPSYSSGSSELLDNIPVPHNFATLQSIPSYTVTPTHYTNWANWLDSGNWGWRNNGIYESVYNWAYFDQRESIARSFTTGREGSKTYLAIPTTTSVNGLNGYGYVFTLVYDCSGHQCGEPIFAISISDSGEVDSFSYDRAFNRWNVAKNSDYKIFVNEGIEGERAELTVKHVYNSLEYLNSRDNVVDINSIVLSRPPFSQLGMNSSMVIYDTETARLDFSRIRPSEYKEPYYGNQIFRSHQWGRESSGSYEYAIKHLSGNITQGIPEHFLAIAPLKDGSSAVVKVRFDRQNSHELFLEVESLLTGAIEQHYKYQSDDAARFLYENISDVTLEKLRSEILPNNYLDSPSFYGLDLQPSTIQVGNLSIMIQAYEEAQTNAKLKGNYYGAQKVQETINELKDTRYSLRLSEVQNEAISFAIGVIGDAISAALAKPRVISGETVIPIDSSDHAYNHGPKFHQFRSGSPLPEFGGLPEAQDLEHNPIINRQGRKVAIGFVDGKYQLITRKSDHTIVIYDPRSIEGGYVNVVKSGPNSFMRIGLKGGGGSNGQEPHVVPGGGLQKHEDHQGHLIARHVKKTLSELRGRLNNQPYLTAASTFTDLNIAEKSVAKAISSKSRSINDFLRRKEYRHIVYYDYGSPVGMVVKRGSLTPVYTTKLQVVLEYCVNSPVGYRIVTGYPTL</sequence>
<evidence type="ECO:0000259" key="1">
    <source>
        <dbReference type="Pfam" id="PF18431"/>
    </source>
</evidence>
<dbReference type="Proteomes" id="UP000002943">
    <property type="component" value="Unassembled WGS sequence"/>
</dbReference>
<comment type="caution">
    <text evidence="2">The sequence shown here is derived from an EMBL/GenBank/DDBJ whole genome shotgun (WGS) entry which is preliminary data.</text>
</comment>
<dbReference type="AlphaFoldDB" id="E3BHJ8"/>
<dbReference type="STRING" id="796620.VIBC2010_17869"/>
<evidence type="ECO:0000313" key="3">
    <source>
        <dbReference type="Proteomes" id="UP000002943"/>
    </source>
</evidence>
<dbReference type="Pfam" id="PF18431">
    <property type="entry name" value="RNAse_A_bac"/>
    <property type="match status" value="1"/>
</dbReference>
<dbReference type="eggNOG" id="ENOG503302H">
    <property type="taxonomic scope" value="Bacteria"/>
</dbReference>
<keyword evidence="3" id="KW-1185">Reference proteome</keyword>
<proteinExistence type="predicted"/>
<dbReference type="InterPro" id="IPR041436">
    <property type="entry name" value="RNAse_A_bac"/>
</dbReference>
<dbReference type="RefSeq" id="WP_009600467.1">
    <property type="nucleotide sequence ID" value="NZ_AEIU01000059.1"/>
</dbReference>
<dbReference type="CDD" id="cd20684">
    <property type="entry name" value="CdiA-CT_Yk_RNaseA-like"/>
    <property type="match status" value="1"/>
</dbReference>
<protein>
    <submittedName>
        <fullName evidence="2">Filamentous hemagglutinin outer membrane protein</fullName>
    </submittedName>
</protein>